<dbReference type="PANTHER" id="PTHR12831:SF0">
    <property type="entry name" value="GENERAL TRANSCRIPTION FACTOR IIH SUBUNIT 3"/>
    <property type="match status" value="1"/>
</dbReference>
<organism evidence="15 16">
    <name type="scientific">Tulasnella calospora MUT 4182</name>
    <dbReference type="NCBI Taxonomy" id="1051891"/>
    <lineage>
        <taxon>Eukaryota</taxon>
        <taxon>Fungi</taxon>
        <taxon>Dikarya</taxon>
        <taxon>Basidiomycota</taxon>
        <taxon>Agaricomycotina</taxon>
        <taxon>Agaricomycetes</taxon>
        <taxon>Cantharellales</taxon>
        <taxon>Tulasnellaceae</taxon>
        <taxon>Tulasnella</taxon>
    </lineage>
</organism>
<comment type="similarity">
    <text evidence="3 14">Belongs to the TFB4 family.</text>
</comment>
<evidence type="ECO:0000256" key="6">
    <source>
        <dbReference type="ARBA" id="ARBA00022763"/>
    </source>
</evidence>
<dbReference type="Proteomes" id="UP000054248">
    <property type="component" value="Unassembled WGS sequence"/>
</dbReference>
<dbReference type="GO" id="GO:0006289">
    <property type="term" value="P:nucleotide-excision repair"/>
    <property type="evidence" value="ECO:0007669"/>
    <property type="project" value="UniProtKB-UniRule"/>
</dbReference>
<keyword evidence="16" id="KW-1185">Reference proteome</keyword>
<dbReference type="Gene3D" id="3.40.50.410">
    <property type="entry name" value="von Willebrand factor, type A domain"/>
    <property type="match status" value="1"/>
</dbReference>
<evidence type="ECO:0000256" key="12">
    <source>
        <dbReference type="ARBA" id="ARBA00023242"/>
    </source>
</evidence>
<evidence type="ECO:0000256" key="1">
    <source>
        <dbReference type="ARBA" id="ARBA00002817"/>
    </source>
</evidence>
<dbReference type="GO" id="GO:0006355">
    <property type="term" value="P:regulation of DNA-templated transcription"/>
    <property type="evidence" value="ECO:0007669"/>
    <property type="project" value="InterPro"/>
</dbReference>
<keyword evidence="10 14" id="KW-0804">Transcription</keyword>
<evidence type="ECO:0000256" key="10">
    <source>
        <dbReference type="ARBA" id="ARBA00023163"/>
    </source>
</evidence>
<comment type="subunit">
    <text evidence="14">Component of the 7-subunit TFIIH core complex composed of XPB/SSL2, XPD/RAD3, SSL1, TFB1, TFB2, TFB4 and TFB5, which is active in NER. The core complex associates with the 3-subunit CTD-kinase module TFIIK composed of CCL1, KIN28 and TFB3 to form the 10-subunit holoenzyme (holo-TFIIH) active in transcription.</text>
</comment>
<evidence type="ECO:0000256" key="3">
    <source>
        <dbReference type="ARBA" id="ARBA00005273"/>
    </source>
</evidence>
<dbReference type="GO" id="GO:0008270">
    <property type="term" value="F:zinc ion binding"/>
    <property type="evidence" value="ECO:0007669"/>
    <property type="project" value="UniProtKB-KW"/>
</dbReference>
<comment type="function">
    <text evidence="1 14">Component of the general transcription and DNA repair factor IIH (TFIIH) core complex, which is involved in general and transcription-coupled nucleotide excision repair (NER) of damaged DNA and, when complexed to TFIIK, in RNA transcription by RNA polymerase II. In NER, TFIIH acts by opening DNA around the lesion to allow the excision of the damaged oligonucleotide and its replacement by a new DNA fragment. In transcription, TFIIH has an essential role in transcription initiation. When the pre-initiation complex (PIC) has been established, TFIIH is required for promoter opening and promoter escape. Phosphorylation of the C-terminal tail (CTD) of the largest subunit of RNA polymerase II by the kinase module TFIIK controls the initiation of transcription.</text>
</comment>
<dbReference type="GO" id="GO:0000439">
    <property type="term" value="C:transcription factor TFIIH core complex"/>
    <property type="evidence" value="ECO:0007669"/>
    <property type="project" value="UniProtKB-UniRule"/>
</dbReference>
<dbReference type="HOGENOM" id="CLU_040211_0_0_1"/>
<comment type="subcellular location">
    <subcellularLocation>
        <location evidence="2 14">Nucleus</location>
    </subcellularLocation>
</comment>
<keyword evidence="6 14" id="KW-0227">DNA damage</keyword>
<keyword evidence="9 14" id="KW-0805">Transcription regulation</keyword>
<keyword evidence="7 14" id="KW-0863">Zinc-finger</keyword>
<keyword evidence="11 14" id="KW-0234">DNA repair</keyword>
<dbReference type="STRING" id="1051891.A0A0C3QT20"/>
<dbReference type="Pfam" id="PF03850">
    <property type="entry name" value="Tfb4"/>
    <property type="match status" value="1"/>
</dbReference>
<evidence type="ECO:0000256" key="9">
    <source>
        <dbReference type="ARBA" id="ARBA00023015"/>
    </source>
</evidence>
<evidence type="ECO:0000256" key="11">
    <source>
        <dbReference type="ARBA" id="ARBA00023204"/>
    </source>
</evidence>
<keyword evidence="5 14" id="KW-0479">Metal-binding</keyword>
<evidence type="ECO:0000256" key="5">
    <source>
        <dbReference type="ARBA" id="ARBA00022723"/>
    </source>
</evidence>
<evidence type="ECO:0000256" key="8">
    <source>
        <dbReference type="ARBA" id="ARBA00022833"/>
    </source>
</evidence>
<dbReference type="PANTHER" id="PTHR12831">
    <property type="entry name" value="TRANSCRIPTION INITIATION FACTOR IIH TFIIH , POLYPEPTIDE 3-RELATED"/>
    <property type="match status" value="1"/>
</dbReference>
<accession>A0A0C3QT20</accession>
<evidence type="ECO:0000256" key="7">
    <source>
        <dbReference type="ARBA" id="ARBA00022771"/>
    </source>
</evidence>
<evidence type="ECO:0000256" key="13">
    <source>
        <dbReference type="ARBA" id="ARBA00033341"/>
    </source>
</evidence>
<evidence type="ECO:0000256" key="2">
    <source>
        <dbReference type="ARBA" id="ARBA00004123"/>
    </source>
</evidence>
<dbReference type="InterPro" id="IPR036465">
    <property type="entry name" value="vWFA_dom_sf"/>
</dbReference>
<dbReference type="EMBL" id="KN822956">
    <property type="protein sequence ID" value="KIO32241.1"/>
    <property type="molecule type" value="Genomic_DNA"/>
</dbReference>
<dbReference type="InterPro" id="IPR004600">
    <property type="entry name" value="TFIIH_Tfb4/GTF2H3"/>
</dbReference>
<reference evidence="16" key="2">
    <citation type="submission" date="2015-01" db="EMBL/GenBank/DDBJ databases">
        <title>Evolutionary Origins and Diversification of the Mycorrhizal Mutualists.</title>
        <authorList>
            <consortium name="DOE Joint Genome Institute"/>
            <consortium name="Mycorrhizal Genomics Consortium"/>
            <person name="Kohler A."/>
            <person name="Kuo A."/>
            <person name="Nagy L.G."/>
            <person name="Floudas D."/>
            <person name="Copeland A."/>
            <person name="Barry K.W."/>
            <person name="Cichocki N."/>
            <person name="Veneault-Fourrey C."/>
            <person name="LaButti K."/>
            <person name="Lindquist E.A."/>
            <person name="Lipzen A."/>
            <person name="Lundell T."/>
            <person name="Morin E."/>
            <person name="Murat C."/>
            <person name="Riley R."/>
            <person name="Ohm R."/>
            <person name="Sun H."/>
            <person name="Tunlid A."/>
            <person name="Henrissat B."/>
            <person name="Grigoriev I.V."/>
            <person name="Hibbett D.S."/>
            <person name="Martin F."/>
        </authorList>
    </citation>
    <scope>NUCLEOTIDE SEQUENCE [LARGE SCALE GENOMIC DNA]</scope>
    <source>
        <strain evidence="16">MUT 4182</strain>
    </source>
</reference>
<proteinExistence type="inferred from homology"/>
<evidence type="ECO:0000256" key="14">
    <source>
        <dbReference type="RuleBase" id="RU368090"/>
    </source>
</evidence>
<dbReference type="OrthoDB" id="17307at2759"/>
<protein>
    <recommendedName>
        <fullName evidence="4 14">General transcription and DNA repair factor IIH subunit TFB4</fullName>
        <shortName evidence="14">TFIIH subunit TFB4</shortName>
    </recommendedName>
    <alternativeName>
        <fullName evidence="13 14">RNA polymerase II transcription factor B subunit 4</fullName>
    </alternativeName>
</protein>
<dbReference type="AlphaFoldDB" id="A0A0C3QT20"/>
<gene>
    <name evidence="15" type="ORF">M407DRAFT_66889</name>
</gene>
<sequence length="334" mass="36339">MDTSTTKAAREDPPAHLTLIVDLNPLQWELSSQASNDTPLSLSQFLAQLMIFINAHLAARDDNTLAVIGALPGYSVMLYSTDDSPPDDEAPARHQANSFQPFRMVDGRIASRIQEEMEKSTDLDGKTDRGLVGAITKALCHINRVNLLSVALTNNPESTSAMAPPSSQSPRMLILSISPDASTSYIPLMNSIFAAQKLKVKIDVCKIFGSDTVFLQQAAYLTGGSYLVLERRDALLQYLSMCFLPPASLRKVLATPSQDKVDFRAACFCHKKVVDIGCVCSVCLSIFCYPITRTSCSTCGTRFPLQTLKRLGYIRQPAAQANGRSKPNGTANGK</sequence>
<evidence type="ECO:0000256" key="4">
    <source>
        <dbReference type="ARBA" id="ARBA00021280"/>
    </source>
</evidence>
<keyword evidence="8 14" id="KW-0862">Zinc</keyword>
<dbReference type="GO" id="GO:0005675">
    <property type="term" value="C:transcription factor TFIIH holo complex"/>
    <property type="evidence" value="ECO:0007669"/>
    <property type="project" value="UniProtKB-UniRule"/>
</dbReference>
<evidence type="ECO:0000313" key="15">
    <source>
        <dbReference type="EMBL" id="KIO32241.1"/>
    </source>
</evidence>
<keyword evidence="12 14" id="KW-0539">Nucleus</keyword>
<name>A0A0C3QT20_9AGAM</name>
<reference evidence="15 16" key="1">
    <citation type="submission" date="2014-04" db="EMBL/GenBank/DDBJ databases">
        <authorList>
            <consortium name="DOE Joint Genome Institute"/>
            <person name="Kuo A."/>
            <person name="Girlanda M."/>
            <person name="Perotto S."/>
            <person name="Kohler A."/>
            <person name="Nagy L.G."/>
            <person name="Floudas D."/>
            <person name="Copeland A."/>
            <person name="Barry K.W."/>
            <person name="Cichocki N."/>
            <person name="Veneault-Fourrey C."/>
            <person name="LaButti K."/>
            <person name="Lindquist E.A."/>
            <person name="Lipzen A."/>
            <person name="Lundell T."/>
            <person name="Morin E."/>
            <person name="Murat C."/>
            <person name="Sun H."/>
            <person name="Tunlid A."/>
            <person name="Henrissat B."/>
            <person name="Grigoriev I.V."/>
            <person name="Hibbett D.S."/>
            <person name="Martin F."/>
            <person name="Nordberg H.P."/>
            <person name="Cantor M.N."/>
            <person name="Hua S.X."/>
        </authorList>
    </citation>
    <scope>NUCLEOTIDE SEQUENCE [LARGE SCALE GENOMIC DNA]</scope>
    <source>
        <strain evidence="15 16">MUT 4182</strain>
    </source>
</reference>
<evidence type="ECO:0000313" key="16">
    <source>
        <dbReference type="Proteomes" id="UP000054248"/>
    </source>
</evidence>